<proteinExistence type="predicted"/>
<dbReference type="GO" id="GO:0005737">
    <property type="term" value="C:cytoplasm"/>
    <property type="evidence" value="ECO:0007669"/>
    <property type="project" value="TreeGrafter"/>
</dbReference>
<dbReference type="Proteomes" id="UP000549394">
    <property type="component" value="Unassembled WGS sequence"/>
</dbReference>
<dbReference type="SMART" id="SM00238">
    <property type="entry name" value="BIR"/>
    <property type="match status" value="1"/>
</dbReference>
<comment type="caution">
    <text evidence="1">The sequence shown here is derived from an EMBL/GenBank/DDBJ whole genome shotgun (WGS) entry which is preliminary data.</text>
</comment>
<dbReference type="GO" id="GO:0005634">
    <property type="term" value="C:nucleus"/>
    <property type="evidence" value="ECO:0007669"/>
    <property type="project" value="TreeGrafter"/>
</dbReference>
<dbReference type="PANTHER" id="PTHR10044:SF139">
    <property type="entry name" value="DEATH-ASSOCIATED INHIBITOR OF APOPTOSIS 2"/>
    <property type="match status" value="1"/>
</dbReference>
<dbReference type="AlphaFoldDB" id="A0A7I8VUW2"/>
<protein>
    <submittedName>
        <fullName evidence="1">DgyrCDS8709</fullName>
    </submittedName>
</protein>
<dbReference type="InterPro" id="IPR001370">
    <property type="entry name" value="BIR_rpt"/>
</dbReference>
<sequence length="141" mass="16228">MVYGNKGTDCQDSANNYGNVEARLKTFKSKWPHKFISIRILAEAGFHFTGPDDRVQCFKCSGQLQKWVSTDDAFSEHRKHFPHCPFLKTQEFQRSLSSNADQEEEKVETACLCGMIRRRRTKGKIKTSSLEFSDSNQNKKT</sequence>
<accession>A0A7I8VUW2</accession>
<organism evidence="1 2">
    <name type="scientific">Dimorphilus gyrociliatus</name>
    <dbReference type="NCBI Taxonomy" id="2664684"/>
    <lineage>
        <taxon>Eukaryota</taxon>
        <taxon>Metazoa</taxon>
        <taxon>Spiralia</taxon>
        <taxon>Lophotrochozoa</taxon>
        <taxon>Annelida</taxon>
        <taxon>Polychaeta</taxon>
        <taxon>Polychaeta incertae sedis</taxon>
        <taxon>Dinophilidae</taxon>
        <taxon>Dimorphilus</taxon>
    </lineage>
</organism>
<name>A0A7I8VUW2_9ANNE</name>
<evidence type="ECO:0000313" key="2">
    <source>
        <dbReference type="Proteomes" id="UP000549394"/>
    </source>
</evidence>
<dbReference type="EMBL" id="CAJFCJ010000012">
    <property type="protein sequence ID" value="CAD5120131.1"/>
    <property type="molecule type" value="Genomic_DNA"/>
</dbReference>
<dbReference type="OrthoDB" id="4034597at2759"/>
<dbReference type="PANTHER" id="PTHR10044">
    <property type="entry name" value="INHIBITOR OF APOPTOSIS"/>
    <property type="match status" value="1"/>
</dbReference>
<dbReference type="PROSITE" id="PS01282">
    <property type="entry name" value="BIR_REPEAT_1"/>
    <property type="match status" value="1"/>
</dbReference>
<dbReference type="GO" id="GO:0051726">
    <property type="term" value="P:regulation of cell cycle"/>
    <property type="evidence" value="ECO:0007669"/>
    <property type="project" value="TreeGrafter"/>
</dbReference>
<dbReference type="InterPro" id="IPR050784">
    <property type="entry name" value="IAP"/>
</dbReference>
<dbReference type="Gene3D" id="1.10.1170.10">
    <property type="entry name" value="Inhibitor Of Apoptosis Protein (2mihbC-IAP-1), Chain A"/>
    <property type="match status" value="1"/>
</dbReference>
<dbReference type="PROSITE" id="PS50143">
    <property type="entry name" value="BIR_REPEAT_2"/>
    <property type="match status" value="1"/>
</dbReference>
<reference evidence="1 2" key="1">
    <citation type="submission" date="2020-08" db="EMBL/GenBank/DDBJ databases">
        <authorList>
            <person name="Hejnol A."/>
        </authorList>
    </citation>
    <scope>NUCLEOTIDE SEQUENCE [LARGE SCALE GENOMIC DNA]</scope>
</reference>
<gene>
    <name evidence="1" type="ORF">DGYR_LOCUS8264</name>
</gene>
<dbReference type="SUPFAM" id="SSF57924">
    <property type="entry name" value="Inhibitor of apoptosis (IAP) repeat"/>
    <property type="match status" value="1"/>
</dbReference>
<dbReference type="Pfam" id="PF00653">
    <property type="entry name" value="BIR"/>
    <property type="match status" value="1"/>
</dbReference>
<dbReference type="CDD" id="cd00022">
    <property type="entry name" value="BIR"/>
    <property type="match status" value="1"/>
</dbReference>
<evidence type="ECO:0000313" key="1">
    <source>
        <dbReference type="EMBL" id="CAD5120131.1"/>
    </source>
</evidence>
<keyword evidence="2" id="KW-1185">Reference proteome</keyword>